<feature type="domain" description="DNL-type" evidence="6">
    <location>
        <begin position="80"/>
        <end position="177"/>
    </location>
</feature>
<evidence type="ECO:0000259" key="6">
    <source>
        <dbReference type="PROSITE" id="PS51501"/>
    </source>
</evidence>
<dbReference type="KEGG" id="foc:113214034"/>
<reference evidence="8" key="1">
    <citation type="submission" date="2025-08" db="UniProtKB">
        <authorList>
            <consortium name="RefSeq"/>
        </authorList>
    </citation>
    <scope>IDENTIFICATION</scope>
    <source>
        <tissue evidence="8">Whole organism</tissue>
    </source>
</reference>
<protein>
    <submittedName>
        <fullName evidence="8">DNL-type zinc finger protein</fullName>
    </submittedName>
</protein>
<dbReference type="GO" id="GO:0051087">
    <property type="term" value="F:protein-folding chaperone binding"/>
    <property type="evidence" value="ECO:0007669"/>
    <property type="project" value="TreeGrafter"/>
</dbReference>
<name>A0A6J1T718_FRAOC</name>
<dbReference type="OrthoDB" id="512667at2759"/>
<dbReference type="PROSITE" id="PS51501">
    <property type="entry name" value="ZF_DNL"/>
    <property type="match status" value="1"/>
</dbReference>
<dbReference type="GO" id="GO:0006457">
    <property type="term" value="P:protein folding"/>
    <property type="evidence" value="ECO:0007669"/>
    <property type="project" value="TreeGrafter"/>
</dbReference>
<dbReference type="GO" id="GO:0050821">
    <property type="term" value="P:protein stabilization"/>
    <property type="evidence" value="ECO:0007669"/>
    <property type="project" value="TreeGrafter"/>
</dbReference>
<evidence type="ECO:0000256" key="5">
    <source>
        <dbReference type="SAM" id="MobiDB-lite"/>
    </source>
</evidence>
<dbReference type="PANTHER" id="PTHR20922">
    <property type="entry name" value="DNL-TYPE ZINC FINGER PROTEIN"/>
    <property type="match status" value="1"/>
</dbReference>
<dbReference type="GO" id="GO:0005739">
    <property type="term" value="C:mitochondrion"/>
    <property type="evidence" value="ECO:0007669"/>
    <property type="project" value="TreeGrafter"/>
</dbReference>
<organism evidence="7 8">
    <name type="scientific">Frankliniella occidentalis</name>
    <name type="common">Western flower thrips</name>
    <name type="synonym">Euthrips occidentalis</name>
    <dbReference type="NCBI Taxonomy" id="133901"/>
    <lineage>
        <taxon>Eukaryota</taxon>
        <taxon>Metazoa</taxon>
        <taxon>Ecdysozoa</taxon>
        <taxon>Arthropoda</taxon>
        <taxon>Hexapoda</taxon>
        <taxon>Insecta</taxon>
        <taxon>Pterygota</taxon>
        <taxon>Neoptera</taxon>
        <taxon>Paraneoptera</taxon>
        <taxon>Thysanoptera</taxon>
        <taxon>Terebrantia</taxon>
        <taxon>Thripoidea</taxon>
        <taxon>Thripidae</taxon>
        <taxon>Frankliniella</taxon>
    </lineage>
</organism>
<feature type="region of interest" description="Disordered" evidence="5">
    <location>
        <begin position="164"/>
        <end position="184"/>
    </location>
</feature>
<dbReference type="GeneID" id="113214034"/>
<evidence type="ECO:0000256" key="1">
    <source>
        <dbReference type="ARBA" id="ARBA00022723"/>
    </source>
</evidence>
<evidence type="ECO:0000256" key="2">
    <source>
        <dbReference type="ARBA" id="ARBA00022771"/>
    </source>
</evidence>
<dbReference type="PANTHER" id="PTHR20922:SF13">
    <property type="entry name" value="DNL-TYPE ZINC FINGER PROTEIN"/>
    <property type="match status" value="1"/>
</dbReference>
<dbReference type="RefSeq" id="XP_026289063.2">
    <property type="nucleotide sequence ID" value="XM_026433278.2"/>
</dbReference>
<dbReference type="InterPro" id="IPR007853">
    <property type="entry name" value="Znf_DNL-typ"/>
</dbReference>
<dbReference type="Proteomes" id="UP000504606">
    <property type="component" value="Unplaced"/>
</dbReference>
<evidence type="ECO:0000313" key="7">
    <source>
        <dbReference type="Proteomes" id="UP000504606"/>
    </source>
</evidence>
<gene>
    <name evidence="8" type="primary">LOC113214034</name>
</gene>
<evidence type="ECO:0000256" key="4">
    <source>
        <dbReference type="PROSITE-ProRule" id="PRU00834"/>
    </source>
</evidence>
<dbReference type="GO" id="GO:0030150">
    <property type="term" value="P:protein import into mitochondrial matrix"/>
    <property type="evidence" value="ECO:0007669"/>
    <property type="project" value="TreeGrafter"/>
</dbReference>
<evidence type="ECO:0000313" key="8">
    <source>
        <dbReference type="RefSeq" id="XP_026289063.2"/>
    </source>
</evidence>
<keyword evidence="2 4" id="KW-0863">Zinc-finger</keyword>
<evidence type="ECO:0000256" key="3">
    <source>
        <dbReference type="ARBA" id="ARBA00022833"/>
    </source>
</evidence>
<dbReference type="InterPro" id="IPR024158">
    <property type="entry name" value="Mt_import_TIM15"/>
</dbReference>
<accession>A0A6J1T718</accession>
<keyword evidence="1" id="KW-0479">Metal-binding</keyword>
<dbReference type="Pfam" id="PF05180">
    <property type="entry name" value="zf-DNL"/>
    <property type="match status" value="1"/>
</dbReference>
<sequence length="184" mass="20391">MFRTSVVKTCRGIVRRCSGTFLNQTNRPPSISICCGRPETVFIPSCQLHVSFVFSQSEDQAQGKKPDASSKSHSPVAIGQASRKMHLMYTCKVCQKRNHHVISRVAYTKGVVIVECEGCNNNHLIADNLGWFSDLDGKRNIEEILAEKGETVKRIVDSGGFFENTTSSEDNENTVLLPKHDSSS</sequence>
<dbReference type="AlphaFoldDB" id="A0A6J1T718"/>
<keyword evidence="3" id="KW-0862">Zinc</keyword>
<keyword evidence="7" id="KW-1185">Reference proteome</keyword>
<dbReference type="GO" id="GO:0008270">
    <property type="term" value="F:zinc ion binding"/>
    <property type="evidence" value="ECO:0007669"/>
    <property type="project" value="UniProtKB-KW"/>
</dbReference>
<proteinExistence type="predicted"/>